<dbReference type="Gene3D" id="3.40.710.10">
    <property type="entry name" value="DD-peptidase/beta-lactamase superfamily"/>
    <property type="match status" value="1"/>
</dbReference>
<keyword evidence="10" id="KW-0573">Peptidoglycan synthesis</keyword>
<feature type="compositionally biased region" description="Low complexity" evidence="15">
    <location>
        <begin position="694"/>
        <end position="708"/>
    </location>
</feature>
<evidence type="ECO:0000256" key="14">
    <source>
        <dbReference type="ARBA" id="ARBA00049902"/>
    </source>
</evidence>
<evidence type="ECO:0000256" key="7">
    <source>
        <dbReference type="ARBA" id="ARBA00022679"/>
    </source>
</evidence>
<dbReference type="SUPFAM" id="SSF53955">
    <property type="entry name" value="Lysozyme-like"/>
    <property type="match status" value="1"/>
</dbReference>
<dbReference type="PANTHER" id="PTHR32282">
    <property type="entry name" value="BINDING PROTEIN TRANSPEPTIDASE, PUTATIVE-RELATED"/>
    <property type="match status" value="1"/>
</dbReference>
<dbReference type="EMBL" id="FRXO01000003">
    <property type="protein sequence ID" value="SHO64916.1"/>
    <property type="molecule type" value="Genomic_DNA"/>
</dbReference>
<evidence type="ECO:0000256" key="6">
    <source>
        <dbReference type="ARBA" id="ARBA00022676"/>
    </source>
</evidence>
<evidence type="ECO:0000256" key="16">
    <source>
        <dbReference type="SAM" id="Phobius"/>
    </source>
</evidence>
<keyword evidence="8" id="KW-0378">Hydrolase</keyword>
<feature type="transmembrane region" description="Helical" evidence="16">
    <location>
        <begin position="80"/>
        <end position="107"/>
    </location>
</feature>
<evidence type="ECO:0000256" key="9">
    <source>
        <dbReference type="ARBA" id="ARBA00022960"/>
    </source>
</evidence>
<dbReference type="InterPro" id="IPR012338">
    <property type="entry name" value="Beta-lactam/transpept-like"/>
</dbReference>
<feature type="region of interest" description="Disordered" evidence="15">
    <location>
        <begin position="679"/>
        <end position="717"/>
    </location>
</feature>
<proteinExistence type="inferred from homology"/>
<dbReference type="InterPro" id="IPR050396">
    <property type="entry name" value="Glycosyltr_51/Transpeptidase"/>
</dbReference>
<feature type="domain" description="Penicillin-binding protein transpeptidase" evidence="17">
    <location>
        <begin position="392"/>
        <end position="630"/>
    </location>
</feature>
<evidence type="ECO:0000256" key="11">
    <source>
        <dbReference type="ARBA" id="ARBA00023268"/>
    </source>
</evidence>
<evidence type="ECO:0000256" key="2">
    <source>
        <dbReference type="ARBA" id="ARBA00007090"/>
    </source>
</evidence>
<dbReference type="UniPathway" id="UPA00219"/>
<dbReference type="InterPro" id="IPR001460">
    <property type="entry name" value="PCN-bd_Tpept"/>
</dbReference>
<keyword evidence="12" id="KW-0961">Cell wall biogenesis/degradation</keyword>
<dbReference type="GO" id="GO:0008658">
    <property type="term" value="F:penicillin binding"/>
    <property type="evidence" value="ECO:0007669"/>
    <property type="project" value="InterPro"/>
</dbReference>
<dbReference type="RefSeq" id="WP_084564334.1">
    <property type="nucleotide sequence ID" value="NZ_FRXO01000003.1"/>
</dbReference>
<dbReference type="STRING" id="1123029.SAMN02745172_01907"/>
<dbReference type="GO" id="GO:0009002">
    <property type="term" value="F:serine-type D-Ala-D-Ala carboxypeptidase activity"/>
    <property type="evidence" value="ECO:0007669"/>
    <property type="project" value="UniProtKB-EC"/>
</dbReference>
<dbReference type="GO" id="GO:0008955">
    <property type="term" value="F:peptidoglycan glycosyltransferase activity"/>
    <property type="evidence" value="ECO:0007669"/>
    <property type="project" value="UniProtKB-EC"/>
</dbReference>
<keyword evidence="16" id="KW-0472">Membrane</keyword>
<dbReference type="GO" id="GO:0071555">
    <property type="term" value="P:cell wall organization"/>
    <property type="evidence" value="ECO:0007669"/>
    <property type="project" value="UniProtKB-KW"/>
</dbReference>
<name>A0A1M7ZJS3_9HYPH</name>
<evidence type="ECO:0000259" key="17">
    <source>
        <dbReference type="Pfam" id="PF00905"/>
    </source>
</evidence>
<evidence type="ECO:0000256" key="10">
    <source>
        <dbReference type="ARBA" id="ARBA00022984"/>
    </source>
</evidence>
<comment type="similarity">
    <text evidence="2">In the C-terminal section; belongs to the transpeptidase family.</text>
</comment>
<evidence type="ECO:0000256" key="1">
    <source>
        <dbReference type="ARBA" id="ARBA00004752"/>
    </source>
</evidence>
<reference evidence="19 20" key="1">
    <citation type="submission" date="2016-12" db="EMBL/GenBank/DDBJ databases">
        <authorList>
            <person name="Song W.-J."/>
            <person name="Kurnit D.M."/>
        </authorList>
    </citation>
    <scope>NUCLEOTIDE SEQUENCE [LARGE SCALE GENOMIC DNA]</scope>
    <source>
        <strain evidence="19 20">DSM 19599</strain>
    </source>
</reference>
<keyword evidence="16" id="KW-0812">Transmembrane</keyword>
<keyword evidence="6" id="KW-0328">Glycosyltransferase</keyword>
<keyword evidence="9" id="KW-0133">Cell shape</keyword>
<organism evidence="19 20">
    <name type="scientific">Pseudoxanthobacter soli DSM 19599</name>
    <dbReference type="NCBI Taxonomy" id="1123029"/>
    <lineage>
        <taxon>Bacteria</taxon>
        <taxon>Pseudomonadati</taxon>
        <taxon>Pseudomonadota</taxon>
        <taxon>Alphaproteobacteria</taxon>
        <taxon>Hyphomicrobiales</taxon>
        <taxon>Segnochrobactraceae</taxon>
        <taxon>Pseudoxanthobacter</taxon>
    </lineage>
</organism>
<dbReference type="OrthoDB" id="9766909at2"/>
<evidence type="ECO:0000313" key="19">
    <source>
        <dbReference type="EMBL" id="SHO64916.1"/>
    </source>
</evidence>
<protein>
    <submittedName>
        <fullName evidence="19">Penicillin-binding protein 1A</fullName>
    </submittedName>
</protein>
<keyword evidence="5" id="KW-0645">Protease</keyword>
<feature type="region of interest" description="Disordered" evidence="15">
    <location>
        <begin position="1"/>
        <end position="69"/>
    </location>
</feature>
<dbReference type="GO" id="GO:0030288">
    <property type="term" value="C:outer membrane-bounded periplasmic space"/>
    <property type="evidence" value="ECO:0007669"/>
    <property type="project" value="TreeGrafter"/>
</dbReference>
<feature type="domain" description="Glycosyl transferase family 51" evidence="18">
    <location>
        <begin position="140"/>
        <end position="306"/>
    </location>
</feature>
<dbReference type="GO" id="GO:0008360">
    <property type="term" value="P:regulation of cell shape"/>
    <property type="evidence" value="ECO:0007669"/>
    <property type="project" value="UniProtKB-KW"/>
</dbReference>
<evidence type="ECO:0000256" key="5">
    <source>
        <dbReference type="ARBA" id="ARBA00022670"/>
    </source>
</evidence>
<dbReference type="Gene3D" id="1.10.3810.10">
    <property type="entry name" value="Biosynthetic peptidoglycan transglycosylase-like"/>
    <property type="match status" value="1"/>
</dbReference>
<dbReference type="SUPFAM" id="SSF56601">
    <property type="entry name" value="beta-lactamase/transpeptidase-like"/>
    <property type="match status" value="1"/>
</dbReference>
<feature type="compositionally biased region" description="Basic and acidic residues" evidence="15">
    <location>
        <begin position="40"/>
        <end position="51"/>
    </location>
</feature>
<dbReference type="Pfam" id="PF00912">
    <property type="entry name" value="Transgly"/>
    <property type="match status" value="1"/>
</dbReference>
<evidence type="ECO:0000313" key="20">
    <source>
        <dbReference type="Proteomes" id="UP000186406"/>
    </source>
</evidence>
<feature type="compositionally biased region" description="Gly residues" evidence="15">
    <location>
        <begin position="14"/>
        <end position="25"/>
    </location>
</feature>
<evidence type="ECO:0000256" key="4">
    <source>
        <dbReference type="ARBA" id="ARBA00022645"/>
    </source>
</evidence>
<sequence length="730" mass="77603">MARRPSERREPSFHGGGSDVDGGGFRADPRDRPVPVAAKAKPEKGWSEKPKASGKAAAKSAGGGRGRAARRKRGSFLGRLVRRVIVWCLVIGFWGAVAGAGVIGYYAATMPPIDEWAVPKRPPNVRIVSETGDIIANRGDTGGERVPLAEMPKVMPEAVVAIEDRRFYDHWGIDPIGLARAFVTNLTAGGLVQGGSTLTQQLAKNLFLEPDRTLQRKIQEAILSFRLEAKYSKDEILDMYLNRVYLGAGAYGVDAAARRYFGVSARDLTLPQAAMIAGLLKAPSKFAPTRDLALSQNRAAVVLGAMREEGYITDAQLKDALANPAKPVARDLVASGGYVADWVMDQLPGYVGAIDTDVVVETTIDSALQRTAEVTLKKGLDTDGKKYGVSQGAVVILDAGGAVKALVGGRDYTESQFDRAVNAKRQPGSSFKPFVYLTALEHGMTPSSVVVDQPVSIGSWNPENYGHKYRGAVTLTQAIANSLNTISVQLVLKFGPEAVIDTAHRLGITSALTPNASIALGTSEVSLLELTSAYVPFSNGGIGVVPHVIRRITTPDGKVLYERRSGGARQVVAPQYVGEMNAMMSEVILSGTGQRARIKGWPAAGKSGTSQSYRDAWFMGYTGYFTTGVWLGNDDGKPTKNMTGGTLPAKIWGELMTGIHKGMQVAELPGARAAAEAAAASTAAIPDDGPIAPNPQQAQPQYAPAQQQTGSGLVRPQAGKKDFFQQLFGG</sequence>
<dbReference type="FunFam" id="1.10.3810.10:FF:000001">
    <property type="entry name" value="Penicillin-binding protein 1A"/>
    <property type="match status" value="1"/>
</dbReference>
<evidence type="ECO:0000256" key="15">
    <source>
        <dbReference type="SAM" id="MobiDB-lite"/>
    </source>
</evidence>
<evidence type="ECO:0000256" key="8">
    <source>
        <dbReference type="ARBA" id="ARBA00022801"/>
    </source>
</evidence>
<keyword evidence="11" id="KW-0511">Multifunctional enzyme</keyword>
<dbReference type="GO" id="GO:0006508">
    <property type="term" value="P:proteolysis"/>
    <property type="evidence" value="ECO:0007669"/>
    <property type="project" value="UniProtKB-KW"/>
</dbReference>
<dbReference type="GO" id="GO:0009252">
    <property type="term" value="P:peptidoglycan biosynthetic process"/>
    <property type="evidence" value="ECO:0007669"/>
    <property type="project" value="UniProtKB-UniPathway"/>
</dbReference>
<dbReference type="InterPro" id="IPR023346">
    <property type="entry name" value="Lysozyme-like_dom_sf"/>
</dbReference>
<gene>
    <name evidence="19" type="ORF">SAMN02745172_01907</name>
</gene>
<dbReference type="PANTHER" id="PTHR32282:SF33">
    <property type="entry name" value="PEPTIDOGLYCAN GLYCOSYLTRANSFERASE"/>
    <property type="match status" value="1"/>
</dbReference>
<evidence type="ECO:0000256" key="3">
    <source>
        <dbReference type="ARBA" id="ARBA00007739"/>
    </source>
</evidence>
<accession>A0A1M7ZJS3</accession>
<dbReference type="NCBIfam" id="TIGR02074">
    <property type="entry name" value="PBP_1a_fam"/>
    <property type="match status" value="1"/>
</dbReference>
<dbReference type="AlphaFoldDB" id="A0A1M7ZJS3"/>
<keyword evidence="20" id="KW-1185">Reference proteome</keyword>
<comment type="catalytic activity">
    <reaction evidence="13">
        <text>Preferential cleavage: (Ac)2-L-Lys-D-Ala-|-D-Ala. Also transpeptidation of peptidyl-alanyl moieties that are N-acyl substituents of D-alanine.</text>
        <dbReference type="EC" id="3.4.16.4"/>
    </reaction>
</comment>
<keyword evidence="7" id="KW-0808">Transferase</keyword>
<evidence type="ECO:0000259" key="18">
    <source>
        <dbReference type="Pfam" id="PF00912"/>
    </source>
</evidence>
<feature type="compositionally biased region" description="Basic and acidic residues" evidence="15">
    <location>
        <begin position="1"/>
        <end position="12"/>
    </location>
</feature>
<comment type="catalytic activity">
    <reaction evidence="14">
        <text>[GlcNAc-(1-&gt;4)-Mur2Ac(oyl-L-Ala-gamma-D-Glu-L-Lys-D-Ala-D-Ala)](n)-di-trans,octa-cis-undecaprenyl diphosphate + beta-D-GlcNAc-(1-&gt;4)-Mur2Ac(oyl-L-Ala-gamma-D-Glu-L-Lys-D-Ala-D-Ala)-di-trans,octa-cis-undecaprenyl diphosphate = [GlcNAc-(1-&gt;4)-Mur2Ac(oyl-L-Ala-gamma-D-Glu-L-Lys-D-Ala-D-Ala)](n+1)-di-trans,octa-cis-undecaprenyl diphosphate + di-trans,octa-cis-undecaprenyl diphosphate + H(+)</text>
        <dbReference type="Rhea" id="RHEA:23708"/>
        <dbReference type="Rhea" id="RHEA-COMP:9602"/>
        <dbReference type="Rhea" id="RHEA-COMP:9603"/>
        <dbReference type="ChEBI" id="CHEBI:15378"/>
        <dbReference type="ChEBI" id="CHEBI:58405"/>
        <dbReference type="ChEBI" id="CHEBI:60033"/>
        <dbReference type="ChEBI" id="CHEBI:78435"/>
        <dbReference type="EC" id="2.4.99.28"/>
    </reaction>
</comment>
<dbReference type="Proteomes" id="UP000186406">
    <property type="component" value="Unassembled WGS sequence"/>
</dbReference>
<dbReference type="Pfam" id="PF00905">
    <property type="entry name" value="Transpeptidase"/>
    <property type="match status" value="1"/>
</dbReference>
<comment type="similarity">
    <text evidence="3">In the N-terminal section; belongs to the glycosyltransferase 51 family.</text>
</comment>
<dbReference type="InterPro" id="IPR001264">
    <property type="entry name" value="Glyco_trans_51"/>
</dbReference>
<keyword evidence="4" id="KW-0121">Carboxypeptidase</keyword>
<evidence type="ECO:0000256" key="13">
    <source>
        <dbReference type="ARBA" id="ARBA00034000"/>
    </source>
</evidence>
<comment type="pathway">
    <text evidence="1">Cell wall biogenesis; peptidoglycan biosynthesis.</text>
</comment>
<evidence type="ECO:0000256" key="12">
    <source>
        <dbReference type="ARBA" id="ARBA00023316"/>
    </source>
</evidence>
<dbReference type="InterPro" id="IPR036950">
    <property type="entry name" value="PBP_transglycosylase"/>
</dbReference>
<keyword evidence="16" id="KW-1133">Transmembrane helix</keyword>